<dbReference type="Proteomes" id="UP000800235">
    <property type="component" value="Unassembled WGS sequence"/>
</dbReference>
<evidence type="ECO:0000256" key="13">
    <source>
        <dbReference type="PIRSR" id="PIRSR018425-2"/>
    </source>
</evidence>
<feature type="binding site" evidence="12">
    <location>
        <position position="219"/>
    </location>
    <ligand>
        <name>ATP</name>
        <dbReference type="ChEBI" id="CHEBI:30616"/>
    </ligand>
</feature>
<evidence type="ECO:0000256" key="7">
    <source>
        <dbReference type="ARBA" id="ARBA00022741"/>
    </source>
</evidence>
<dbReference type="OrthoDB" id="412748at2759"/>
<dbReference type="GO" id="GO:0006397">
    <property type="term" value="P:mRNA processing"/>
    <property type="evidence" value="ECO:0007669"/>
    <property type="project" value="UniProtKB-KW"/>
</dbReference>
<dbReference type="GO" id="GO:0046872">
    <property type="term" value="F:metal ion binding"/>
    <property type="evidence" value="ECO:0007669"/>
    <property type="project" value="UniProtKB-KW"/>
</dbReference>
<evidence type="ECO:0000313" key="19">
    <source>
        <dbReference type="Proteomes" id="UP000800235"/>
    </source>
</evidence>
<dbReference type="EC" id="2.7.7.19" evidence="11"/>
<keyword evidence="5 11" id="KW-0808">Transferase</keyword>
<evidence type="ECO:0000256" key="5">
    <source>
        <dbReference type="ARBA" id="ARBA00022679"/>
    </source>
</evidence>
<keyword evidence="8 11" id="KW-0067">ATP-binding</keyword>
<keyword evidence="19" id="KW-1185">Reference proteome</keyword>
<evidence type="ECO:0000256" key="4">
    <source>
        <dbReference type="ARBA" id="ARBA00022664"/>
    </source>
</evidence>
<evidence type="ECO:0000256" key="3">
    <source>
        <dbReference type="ARBA" id="ARBA00010912"/>
    </source>
</evidence>
<dbReference type="Pfam" id="PF20750">
    <property type="entry name" value="PAP_NTPase"/>
    <property type="match status" value="1"/>
</dbReference>
<dbReference type="InterPro" id="IPR007010">
    <property type="entry name" value="PolA_pol_RNA-bd_dom"/>
</dbReference>
<proteinExistence type="inferred from homology"/>
<feature type="binding site" evidence="13">
    <location>
        <position position="103"/>
    </location>
    <ligand>
        <name>Mg(2+)</name>
        <dbReference type="ChEBI" id="CHEBI:18420"/>
        <label>2</label>
        <note>catalytic</note>
    </ligand>
</feature>
<dbReference type="InterPro" id="IPR011068">
    <property type="entry name" value="NuclTrfase_I-like_C"/>
</dbReference>
<comment type="similarity">
    <text evidence="3 11">Belongs to the poly(A) polymerase family.</text>
</comment>
<comment type="function">
    <text evidence="11">Polymerase that creates the 3'-poly(A) tail of mRNA's.</text>
</comment>
<comment type="cofactor">
    <cofactor evidence="13">
        <name>Mg(2+)</name>
        <dbReference type="ChEBI" id="CHEBI:18420"/>
    </cofactor>
    <text evidence="13">Binds 2 magnesium ions. Also active with manganese.</text>
</comment>
<dbReference type="Pfam" id="PF04926">
    <property type="entry name" value="PAP_RNA-bind"/>
    <property type="match status" value="1"/>
</dbReference>
<dbReference type="PANTHER" id="PTHR10682">
    <property type="entry name" value="POLY A POLYMERASE"/>
    <property type="match status" value="1"/>
</dbReference>
<evidence type="ECO:0000259" key="16">
    <source>
        <dbReference type="Pfam" id="PF04928"/>
    </source>
</evidence>
<dbReference type="GO" id="GO:0003723">
    <property type="term" value="F:RNA binding"/>
    <property type="evidence" value="ECO:0007669"/>
    <property type="project" value="UniProtKB-UniRule"/>
</dbReference>
<evidence type="ECO:0000313" key="18">
    <source>
        <dbReference type="EMBL" id="KAF2430793.1"/>
    </source>
</evidence>
<dbReference type="Gene3D" id="1.10.1410.10">
    <property type="match status" value="1"/>
</dbReference>
<keyword evidence="7 11" id="KW-0547">Nucleotide-binding</keyword>
<dbReference type="InterPro" id="IPR014492">
    <property type="entry name" value="PolyA_polymerase"/>
</dbReference>
<dbReference type="CDD" id="cd05402">
    <property type="entry name" value="NT_PAP_TUTase"/>
    <property type="match status" value="1"/>
</dbReference>
<organism evidence="18 19">
    <name type="scientific">Tothia fuscella</name>
    <dbReference type="NCBI Taxonomy" id="1048955"/>
    <lineage>
        <taxon>Eukaryota</taxon>
        <taxon>Fungi</taxon>
        <taxon>Dikarya</taxon>
        <taxon>Ascomycota</taxon>
        <taxon>Pezizomycotina</taxon>
        <taxon>Dothideomycetes</taxon>
        <taxon>Pleosporomycetidae</taxon>
        <taxon>Venturiales</taxon>
        <taxon>Cylindrosympodiaceae</taxon>
        <taxon>Tothia</taxon>
    </lineage>
</organism>
<keyword evidence="10 11" id="KW-0539">Nucleus</keyword>
<feature type="binding site" evidence="12">
    <location>
        <begin position="101"/>
        <end position="103"/>
    </location>
    <ligand>
        <name>ATP</name>
        <dbReference type="ChEBI" id="CHEBI:30616"/>
    </ligand>
</feature>
<evidence type="ECO:0000256" key="12">
    <source>
        <dbReference type="PIRSR" id="PIRSR018425-1"/>
    </source>
</evidence>
<dbReference type="Gene3D" id="3.30.70.590">
    <property type="entry name" value="Poly(A) polymerase predicted RNA binding domain"/>
    <property type="match status" value="1"/>
</dbReference>
<feature type="binding site" evidence="13">
    <location>
        <position position="103"/>
    </location>
    <ligand>
        <name>Mg(2+)</name>
        <dbReference type="ChEBI" id="CHEBI:18420"/>
        <label>1</label>
        <note>catalytic</note>
    </ligand>
</feature>
<evidence type="ECO:0000256" key="14">
    <source>
        <dbReference type="SAM" id="MobiDB-lite"/>
    </source>
</evidence>
<dbReference type="SUPFAM" id="SSF81301">
    <property type="entry name" value="Nucleotidyltransferase"/>
    <property type="match status" value="1"/>
</dbReference>
<feature type="binding site" evidence="13">
    <location>
        <position position="101"/>
    </location>
    <ligand>
        <name>Mg(2+)</name>
        <dbReference type="ChEBI" id="CHEBI:18420"/>
        <label>2</label>
        <note>catalytic</note>
    </ligand>
</feature>
<dbReference type="SUPFAM" id="SSF81631">
    <property type="entry name" value="PAP/OAS1 substrate-binding domain"/>
    <property type="match status" value="1"/>
</dbReference>
<dbReference type="Gene3D" id="3.30.460.10">
    <property type="entry name" value="Beta Polymerase, domain 2"/>
    <property type="match status" value="1"/>
</dbReference>
<dbReference type="GO" id="GO:1990817">
    <property type="term" value="F:poly(A) RNA polymerase activity"/>
    <property type="evidence" value="ECO:0007669"/>
    <property type="project" value="UniProtKB-UniRule"/>
</dbReference>
<comment type="caution">
    <text evidence="18">The sequence shown here is derived from an EMBL/GenBank/DDBJ whole genome shotgun (WGS) entry which is preliminary data.</text>
</comment>
<dbReference type="InterPro" id="IPR043519">
    <property type="entry name" value="NT_sf"/>
</dbReference>
<keyword evidence="9 13" id="KW-0460">Magnesium</keyword>
<evidence type="ECO:0000259" key="17">
    <source>
        <dbReference type="Pfam" id="PF20750"/>
    </source>
</evidence>
<feature type="binding site" evidence="12">
    <location>
        <position position="228"/>
    </location>
    <ligand>
        <name>ATP</name>
        <dbReference type="ChEBI" id="CHEBI:30616"/>
    </ligand>
</feature>
<comment type="cofactor">
    <cofactor evidence="1">
        <name>Mn(2+)</name>
        <dbReference type="ChEBI" id="CHEBI:29035"/>
    </cofactor>
</comment>
<dbReference type="Pfam" id="PF04928">
    <property type="entry name" value="PAP_central"/>
    <property type="match status" value="1"/>
</dbReference>
<evidence type="ECO:0000256" key="8">
    <source>
        <dbReference type="ARBA" id="ARBA00022840"/>
    </source>
</evidence>
<dbReference type="AlphaFoldDB" id="A0A9P4TZD4"/>
<name>A0A9P4TZD4_9PEZI</name>
<feature type="binding site" evidence="12">
    <location>
        <begin position="88"/>
        <end position="90"/>
    </location>
    <ligand>
        <name>ATP</name>
        <dbReference type="ChEBI" id="CHEBI:30616"/>
    </ligand>
</feature>
<evidence type="ECO:0000259" key="15">
    <source>
        <dbReference type="Pfam" id="PF04926"/>
    </source>
</evidence>
<comment type="subcellular location">
    <subcellularLocation>
        <location evidence="2 11">Nucleus</location>
    </subcellularLocation>
</comment>
<feature type="binding site" evidence="13">
    <location>
        <position position="101"/>
    </location>
    <ligand>
        <name>Mg(2+)</name>
        <dbReference type="ChEBI" id="CHEBI:18420"/>
        <label>1</label>
        <note>catalytic</note>
    </ligand>
</feature>
<evidence type="ECO:0000256" key="11">
    <source>
        <dbReference type="PIRNR" id="PIRNR018425"/>
    </source>
</evidence>
<evidence type="ECO:0000256" key="2">
    <source>
        <dbReference type="ARBA" id="ARBA00004123"/>
    </source>
</evidence>
<dbReference type="InterPro" id="IPR048840">
    <property type="entry name" value="PolA_pol_NTPase"/>
</dbReference>
<dbReference type="PIRSF" id="PIRSF018425">
    <property type="entry name" value="PolyA_polymerase"/>
    <property type="match status" value="1"/>
</dbReference>
<dbReference type="PANTHER" id="PTHR10682:SF10">
    <property type="entry name" value="POLYNUCLEOTIDE ADENYLYLTRANSFERASE"/>
    <property type="match status" value="1"/>
</dbReference>
<dbReference type="FunFam" id="1.10.1410.10:FF:000001">
    <property type="entry name" value="Putative poly(A) polymerase gamma"/>
    <property type="match status" value="1"/>
</dbReference>
<evidence type="ECO:0000256" key="9">
    <source>
        <dbReference type="ARBA" id="ARBA00022842"/>
    </source>
</evidence>
<feature type="compositionally biased region" description="Basic residues" evidence="14">
    <location>
        <begin position="548"/>
        <end position="557"/>
    </location>
</feature>
<dbReference type="GO" id="GO:0005634">
    <property type="term" value="C:nucleus"/>
    <property type="evidence" value="ECO:0007669"/>
    <property type="project" value="UniProtKB-SubCell"/>
</dbReference>
<reference evidence="18" key="1">
    <citation type="journal article" date="2020" name="Stud. Mycol.">
        <title>101 Dothideomycetes genomes: a test case for predicting lifestyles and emergence of pathogens.</title>
        <authorList>
            <person name="Haridas S."/>
            <person name="Albert R."/>
            <person name="Binder M."/>
            <person name="Bloem J."/>
            <person name="Labutti K."/>
            <person name="Salamov A."/>
            <person name="Andreopoulos B."/>
            <person name="Baker S."/>
            <person name="Barry K."/>
            <person name="Bills G."/>
            <person name="Bluhm B."/>
            <person name="Cannon C."/>
            <person name="Castanera R."/>
            <person name="Culley D."/>
            <person name="Daum C."/>
            <person name="Ezra D."/>
            <person name="Gonzalez J."/>
            <person name="Henrissat B."/>
            <person name="Kuo A."/>
            <person name="Liang C."/>
            <person name="Lipzen A."/>
            <person name="Lutzoni F."/>
            <person name="Magnuson J."/>
            <person name="Mondo S."/>
            <person name="Nolan M."/>
            <person name="Ohm R."/>
            <person name="Pangilinan J."/>
            <person name="Park H.-J."/>
            <person name="Ramirez L."/>
            <person name="Alfaro M."/>
            <person name="Sun H."/>
            <person name="Tritt A."/>
            <person name="Yoshinaga Y."/>
            <person name="Zwiers L.-H."/>
            <person name="Turgeon B."/>
            <person name="Goodwin S."/>
            <person name="Spatafora J."/>
            <person name="Crous P."/>
            <person name="Grigoriev I."/>
        </authorList>
    </citation>
    <scope>NUCLEOTIDE SEQUENCE</scope>
    <source>
        <strain evidence="18">CBS 130266</strain>
    </source>
</reference>
<feature type="binding site" evidence="13">
    <location>
        <position position="158"/>
    </location>
    <ligand>
        <name>Mg(2+)</name>
        <dbReference type="ChEBI" id="CHEBI:18420"/>
        <label>2</label>
        <note>catalytic</note>
    </ligand>
</feature>
<feature type="compositionally biased region" description="Low complexity" evidence="14">
    <location>
        <begin position="558"/>
        <end position="589"/>
    </location>
</feature>
<dbReference type="FunFam" id="3.30.460.10:FF:000002">
    <property type="entry name" value="Poly(A) polymerase alpha, putative"/>
    <property type="match status" value="1"/>
</dbReference>
<feature type="binding site" evidence="12">
    <location>
        <begin position="237"/>
        <end position="238"/>
    </location>
    <ligand>
        <name>ATP</name>
        <dbReference type="ChEBI" id="CHEBI:30616"/>
    </ligand>
</feature>
<dbReference type="InterPro" id="IPR007012">
    <property type="entry name" value="PolA_pol_cen_dom"/>
</dbReference>
<comment type="catalytic activity">
    <reaction evidence="11">
        <text>RNA(n) + ATP = RNA(n)-3'-adenine ribonucleotide + diphosphate</text>
        <dbReference type="Rhea" id="RHEA:11332"/>
        <dbReference type="Rhea" id="RHEA-COMP:14527"/>
        <dbReference type="Rhea" id="RHEA-COMP:17347"/>
        <dbReference type="ChEBI" id="CHEBI:30616"/>
        <dbReference type="ChEBI" id="CHEBI:33019"/>
        <dbReference type="ChEBI" id="CHEBI:140395"/>
        <dbReference type="ChEBI" id="CHEBI:173115"/>
        <dbReference type="EC" id="2.7.7.19"/>
    </reaction>
</comment>
<dbReference type="GO" id="GO:0005524">
    <property type="term" value="F:ATP binding"/>
    <property type="evidence" value="ECO:0007669"/>
    <property type="project" value="UniProtKB-UniRule"/>
</dbReference>
<feature type="domain" description="Poly(A) polymerase central" evidence="16">
    <location>
        <begin position="210"/>
        <end position="355"/>
    </location>
</feature>
<dbReference type="SUPFAM" id="SSF55003">
    <property type="entry name" value="PAP/Archaeal CCA-adding enzyme, C-terminal domain"/>
    <property type="match status" value="1"/>
</dbReference>
<feature type="region of interest" description="Disordered" evidence="14">
    <location>
        <begin position="537"/>
        <end position="637"/>
    </location>
</feature>
<feature type="binding site" evidence="12">
    <location>
        <position position="158"/>
    </location>
    <ligand>
        <name>ATP</name>
        <dbReference type="ChEBI" id="CHEBI:30616"/>
    </ligand>
</feature>
<keyword evidence="4 11" id="KW-0507">mRNA processing</keyword>
<evidence type="ECO:0000256" key="1">
    <source>
        <dbReference type="ARBA" id="ARBA00001936"/>
    </source>
</evidence>
<protein>
    <recommendedName>
        <fullName evidence="11">Poly(A) polymerase</fullName>
        <ecNumber evidence="11">2.7.7.19</ecNumber>
    </recommendedName>
</protein>
<feature type="domain" description="Poly(A) polymerase RNA-binding" evidence="15">
    <location>
        <begin position="357"/>
        <end position="549"/>
    </location>
</feature>
<evidence type="ECO:0000256" key="10">
    <source>
        <dbReference type="ARBA" id="ARBA00023242"/>
    </source>
</evidence>
<keyword evidence="6 13" id="KW-0479">Metal-binding</keyword>
<evidence type="ECO:0000256" key="6">
    <source>
        <dbReference type="ARBA" id="ARBA00022723"/>
    </source>
</evidence>
<accession>A0A9P4TZD4</accession>
<gene>
    <name evidence="18" type="ORF">EJ08DRAFT_588370</name>
</gene>
<dbReference type="EMBL" id="MU007036">
    <property type="protein sequence ID" value="KAF2430793.1"/>
    <property type="molecule type" value="Genomic_DNA"/>
</dbReference>
<sequence length="646" mass="71652">MATSEQKWGLTNPISVDLPTQDDVKQNEALIAELKSQNNFESAEATEHRVQILELFQQITEEFVKDIGRRKHLAPSVINGSGGKVSTFGSYRLGVFGPGSDIDTLIVAPKHVSRDDFFEVFPEILARMSKAGDIQEITPVPEAHVPILKLEYAGISIDLIFVTLQLSNVPLNLDLKDNSLLRGLSEVDLRSVNGVRVTDEILELVPQVKSFRQALRAVKLWAQQRAIYSNITGFPGGVAWAMMVARVCQLYPFATGAVLVSKFFNIMESWRWPQPVQLKGYEKGPLEVREWNPKVYPPDRKHIMPVITPAFPSMCATNNINHSTKSVIQKEMVRAKALTNDIFTKKVSWKKLFEKHTFFTEGYKYYLSVISGSKSKDGQQMWGGLVQSKLRHLVSGIADWDTGVDLAHPYVKGFERVHRCATEEDVDAVLHGSMKFVVGSETVEGQESAKHKAAVAGVVDVQPPDESRKVEEGVITMWTTTYYVGLELAASPVAATKKLDISQPVSQFREQCYTWTAYDPSMNSLCTVHVRSYDLPEDVFGPGEKRPVKTKKTKTPKGGKSSSTPAQAAAGSQPSPSTNSPMPTSTSVSSKKRTLESEVRPIAIGEDAMQRPLADTRCDPFEATSRSSKGRKQPTIPHKLLVFLEC</sequence>
<dbReference type="GO" id="GO:0031123">
    <property type="term" value="P:RNA 3'-end processing"/>
    <property type="evidence" value="ECO:0007669"/>
    <property type="project" value="InterPro"/>
</dbReference>
<feature type="domain" description="Poly(A) polymerase nucleotidyltransferase" evidence="17">
    <location>
        <begin position="9"/>
        <end position="205"/>
    </location>
</feature>